<accession>A0ABP9P6J5</accession>
<dbReference type="CDD" id="cd01300">
    <property type="entry name" value="YtcJ_like"/>
    <property type="match status" value="1"/>
</dbReference>
<gene>
    <name evidence="3" type="ORF">GCM10023213_25600</name>
</gene>
<dbReference type="Gene3D" id="3.20.20.140">
    <property type="entry name" value="Metal-dependent hydrolases"/>
    <property type="match status" value="1"/>
</dbReference>
<dbReference type="RefSeq" id="WP_345736765.1">
    <property type="nucleotide sequence ID" value="NZ_BAABIA010000005.1"/>
</dbReference>
<dbReference type="InterPro" id="IPR013108">
    <property type="entry name" value="Amidohydro_3"/>
</dbReference>
<dbReference type="InterPro" id="IPR033932">
    <property type="entry name" value="YtcJ-like"/>
</dbReference>
<organism evidence="3 4">
    <name type="scientific">Prosthecobacter algae</name>
    <dbReference type="NCBI Taxonomy" id="1144682"/>
    <lineage>
        <taxon>Bacteria</taxon>
        <taxon>Pseudomonadati</taxon>
        <taxon>Verrucomicrobiota</taxon>
        <taxon>Verrucomicrobiia</taxon>
        <taxon>Verrucomicrobiales</taxon>
        <taxon>Verrucomicrobiaceae</taxon>
        <taxon>Prosthecobacter</taxon>
    </lineage>
</organism>
<evidence type="ECO:0000259" key="2">
    <source>
        <dbReference type="Pfam" id="PF07969"/>
    </source>
</evidence>
<keyword evidence="4" id="KW-1185">Reference proteome</keyword>
<sequence>MSLDTTTQADLILYNGRITTLDPAYPEASNMAIGGGRILGLDEGEEYADISTPQTRRIDLKGRRVVPGLYDSHLHVIRGGLNYNLELRWDGVTSLSDALALLKIQAERTPAPQWVRVVGGWSEFQFQERRMPTLEEINAAAPDTPVFILHLYCHAMLNRAALRAVGYDRNSPNPPGGEIQRDKNGDPTGLLIARPNAMILYATLAKGPKLPLEYQYNSTRHFMRELNRLGLTSVCDAGGGFQNYPDDYEVVTELHKRGELTLRIAYNLFTQNKGQEKADFARWIGLTKPGTGDDYYRVNGAGEMLVFSAADFEDFLEPRPDLPPTLEPELKEVVTLLAQNRWPFRLHATYEESITRFLNVFEEVNQEVPLEGLHWFFDHCETISDKNIERVKALGGGIAIQHRMAFQGEYFVDRYGAAAAERTPPVRRMLELGVPVGAGTDATRVANYNPWNSLYWLVTGRTVGGLSLYPEKNCVSREEALRLYTQGSAWFSRDEEKKGVLKPGQLADLIVLSGDYFSVPEEEIKGLHSVLTLLGGQTVWADAEFKNEGPPELPVMPDWSPVAKFGGYGAPGFIRSERSMSFAPWAAPRVMRRSGSVEGPKVLGQLWGSGCDCFAF</sequence>
<protein>
    <submittedName>
        <fullName evidence="3">Amidohydrolase</fullName>
    </submittedName>
</protein>
<evidence type="ECO:0000256" key="1">
    <source>
        <dbReference type="SAM" id="MobiDB-lite"/>
    </source>
</evidence>
<evidence type="ECO:0000313" key="4">
    <source>
        <dbReference type="Proteomes" id="UP001499852"/>
    </source>
</evidence>
<dbReference type="InterPro" id="IPR032466">
    <property type="entry name" value="Metal_Hydrolase"/>
</dbReference>
<dbReference type="SUPFAM" id="SSF51556">
    <property type="entry name" value="Metallo-dependent hydrolases"/>
    <property type="match status" value="1"/>
</dbReference>
<dbReference type="Gene3D" id="3.10.310.70">
    <property type="match status" value="1"/>
</dbReference>
<proteinExistence type="predicted"/>
<dbReference type="Proteomes" id="UP001499852">
    <property type="component" value="Unassembled WGS sequence"/>
</dbReference>
<reference evidence="4" key="1">
    <citation type="journal article" date="2019" name="Int. J. Syst. Evol. Microbiol.">
        <title>The Global Catalogue of Microorganisms (GCM) 10K type strain sequencing project: providing services to taxonomists for standard genome sequencing and annotation.</title>
        <authorList>
            <consortium name="The Broad Institute Genomics Platform"/>
            <consortium name="The Broad Institute Genome Sequencing Center for Infectious Disease"/>
            <person name="Wu L."/>
            <person name="Ma J."/>
        </authorList>
    </citation>
    <scope>NUCLEOTIDE SEQUENCE [LARGE SCALE GENOMIC DNA]</scope>
    <source>
        <strain evidence="4">JCM 18053</strain>
    </source>
</reference>
<comment type="caution">
    <text evidence="3">The sequence shown here is derived from an EMBL/GenBank/DDBJ whole genome shotgun (WGS) entry which is preliminary data.</text>
</comment>
<dbReference type="EMBL" id="BAABIA010000005">
    <property type="protein sequence ID" value="GAA5141457.1"/>
    <property type="molecule type" value="Genomic_DNA"/>
</dbReference>
<dbReference type="PANTHER" id="PTHR22642:SF21">
    <property type="entry name" value="PERIPLASMIC PROTEIN"/>
    <property type="match status" value="1"/>
</dbReference>
<evidence type="ECO:0000313" key="3">
    <source>
        <dbReference type="EMBL" id="GAA5141457.1"/>
    </source>
</evidence>
<dbReference type="PANTHER" id="PTHR22642">
    <property type="entry name" value="IMIDAZOLONEPROPIONASE"/>
    <property type="match status" value="1"/>
</dbReference>
<feature type="domain" description="Amidohydrolase 3" evidence="2">
    <location>
        <begin position="58"/>
        <end position="539"/>
    </location>
</feature>
<dbReference type="Gene3D" id="2.30.40.10">
    <property type="entry name" value="Urease, subunit C, domain 1"/>
    <property type="match status" value="1"/>
</dbReference>
<name>A0ABP9P6J5_9BACT</name>
<dbReference type="InterPro" id="IPR011059">
    <property type="entry name" value="Metal-dep_hydrolase_composite"/>
</dbReference>
<dbReference type="SUPFAM" id="SSF51338">
    <property type="entry name" value="Composite domain of metallo-dependent hydrolases"/>
    <property type="match status" value="1"/>
</dbReference>
<feature type="region of interest" description="Disordered" evidence="1">
    <location>
        <begin position="168"/>
        <end position="187"/>
    </location>
</feature>
<dbReference type="Pfam" id="PF07969">
    <property type="entry name" value="Amidohydro_3"/>
    <property type="match status" value="1"/>
</dbReference>